<dbReference type="EMBL" id="CAUYUJ010015631">
    <property type="protein sequence ID" value="CAK0856404.1"/>
    <property type="molecule type" value="Genomic_DNA"/>
</dbReference>
<accession>A0ABN9UAP8</accession>
<dbReference type="Proteomes" id="UP001189429">
    <property type="component" value="Unassembled WGS sequence"/>
</dbReference>
<comment type="caution">
    <text evidence="2">The sequence shown here is derived from an EMBL/GenBank/DDBJ whole genome shotgun (WGS) entry which is preliminary data.</text>
</comment>
<reference evidence="2" key="1">
    <citation type="submission" date="2023-10" db="EMBL/GenBank/DDBJ databases">
        <authorList>
            <person name="Chen Y."/>
            <person name="Shah S."/>
            <person name="Dougan E. K."/>
            <person name="Thang M."/>
            <person name="Chan C."/>
        </authorList>
    </citation>
    <scope>NUCLEOTIDE SEQUENCE [LARGE SCALE GENOMIC DNA]</scope>
</reference>
<protein>
    <submittedName>
        <fullName evidence="2">Uncharacterized protein</fullName>
    </submittedName>
</protein>
<gene>
    <name evidence="2" type="ORF">PCOR1329_LOCUS46802</name>
</gene>
<organism evidence="2 3">
    <name type="scientific">Prorocentrum cordatum</name>
    <dbReference type="NCBI Taxonomy" id="2364126"/>
    <lineage>
        <taxon>Eukaryota</taxon>
        <taxon>Sar</taxon>
        <taxon>Alveolata</taxon>
        <taxon>Dinophyceae</taxon>
        <taxon>Prorocentrales</taxon>
        <taxon>Prorocentraceae</taxon>
        <taxon>Prorocentrum</taxon>
    </lineage>
</organism>
<name>A0ABN9UAP8_9DINO</name>
<evidence type="ECO:0000313" key="2">
    <source>
        <dbReference type="EMBL" id="CAK0856404.1"/>
    </source>
</evidence>
<keyword evidence="3" id="KW-1185">Reference proteome</keyword>
<evidence type="ECO:0000313" key="3">
    <source>
        <dbReference type="Proteomes" id="UP001189429"/>
    </source>
</evidence>
<feature type="region of interest" description="Disordered" evidence="1">
    <location>
        <begin position="185"/>
        <end position="207"/>
    </location>
</feature>
<sequence>MAARPSSALRSREMADQGCAEMICTATPAPRPGGGCPALAERGASVAPVPHFGGGQEGAIFCSSDARQSRSSASRRRRCCPGPACALRASLSFGRVPGGSGPASWSQQRDAVAARALLQVDVLPSIYVDVIVSFPQCYRRRAARAILQQRRRAGRAGSSGMRVARRHPSPRLMMFQPTSALIKKQVPKLESGPAASGQRKDTPEAKA</sequence>
<evidence type="ECO:0000256" key="1">
    <source>
        <dbReference type="SAM" id="MobiDB-lite"/>
    </source>
</evidence>
<feature type="compositionally biased region" description="Basic and acidic residues" evidence="1">
    <location>
        <begin position="198"/>
        <end position="207"/>
    </location>
</feature>
<proteinExistence type="predicted"/>